<comment type="caution">
    <text evidence="4">The sequence shown here is derived from an EMBL/GenBank/DDBJ whole genome shotgun (WGS) entry which is preliminary data.</text>
</comment>
<accession>T1CU19</accession>
<gene>
    <name evidence="4" type="ORF">B1B_03831</name>
</gene>
<protein>
    <submittedName>
        <fullName evidence="4">ABC transporter, ATP-binding protein</fullName>
    </submittedName>
</protein>
<comment type="similarity">
    <text evidence="1">Belongs to the ABC transporter superfamily.</text>
</comment>
<name>T1CU19_9ZZZZ</name>
<reference evidence="4" key="1">
    <citation type="submission" date="2013-08" db="EMBL/GenBank/DDBJ databases">
        <authorList>
            <person name="Mendez C."/>
            <person name="Richter M."/>
            <person name="Ferrer M."/>
            <person name="Sanchez J."/>
        </authorList>
    </citation>
    <scope>NUCLEOTIDE SEQUENCE</scope>
</reference>
<keyword evidence="4" id="KW-0067">ATP-binding</keyword>
<evidence type="ECO:0000256" key="1">
    <source>
        <dbReference type="ARBA" id="ARBA00005417"/>
    </source>
</evidence>
<reference evidence="4" key="2">
    <citation type="journal article" date="2014" name="ISME J.">
        <title>Microbial stratification in low pH oxic and suboxic macroscopic growths along an acid mine drainage.</title>
        <authorList>
            <person name="Mendez-Garcia C."/>
            <person name="Mesa V."/>
            <person name="Sprenger R.R."/>
            <person name="Richter M."/>
            <person name="Diez M.S."/>
            <person name="Solano J."/>
            <person name="Bargiela R."/>
            <person name="Golyshina O.V."/>
            <person name="Manteca A."/>
            <person name="Ramos J.L."/>
            <person name="Gallego J.R."/>
            <person name="Llorente I."/>
            <person name="Martins Dos Santos V.A."/>
            <person name="Jensen O.N."/>
            <person name="Pelaez A.I."/>
            <person name="Sanchez J."/>
            <person name="Ferrer M."/>
        </authorList>
    </citation>
    <scope>NUCLEOTIDE SEQUENCE</scope>
</reference>
<dbReference type="PANTHER" id="PTHR43335">
    <property type="entry name" value="ABC TRANSPORTER, ATP-BINDING PROTEIN"/>
    <property type="match status" value="1"/>
</dbReference>
<keyword evidence="2" id="KW-0813">Transport</keyword>
<keyword evidence="4" id="KW-0547">Nucleotide-binding</keyword>
<dbReference type="SUPFAM" id="SSF52540">
    <property type="entry name" value="P-loop containing nucleoside triphosphate hydrolases"/>
    <property type="match status" value="1"/>
</dbReference>
<dbReference type="GO" id="GO:0016887">
    <property type="term" value="F:ATP hydrolysis activity"/>
    <property type="evidence" value="ECO:0007669"/>
    <property type="project" value="InterPro"/>
</dbReference>
<dbReference type="EMBL" id="AUZY01002378">
    <property type="protein sequence ID" value="EQD72314.1"/>
    <property type="molecule type" value="Genomic_DNA"/>
</dbReference>
<proteinExistence type="inferred from homology"/>
<evidence type="ECO:0000256" key="2">
    <source>
        <dbReference type="ARBA" id="ARBA00022448"/>
    </source>
</evidence>
<dbReference type="InterPro" id="IPR027417">
    <property type="entry name" value="P-loop_NTPase"/>
</dbReference>
<dbReference type="GO" id="GO:0005524">
    <property type="term" value="F:ATP binding"/>
    <property type="evidence" value="ECO:0007669"/>
    <property type="project" value="UniProtKB-KW"/>
</dbReference>
<feature type="non-terminal residue" evidence="4">
    <location>
        <position position="1"/>
    </location>
</feature>
<evidence type="ECO:0000259" key="3">
    <source>
        <dbReference type="Pfam" id="PF00005"/>
    </source>
</evidence>
<dbReference type="InterPro" id="IPR003439">
    <property type="entry name" value="ABC_transporter-like_ATP-bd"/>
</dbReference>
<feature type="domain" description="ABC transporter" evidence="3">
    <location>
        <begin position="9"/>
        <end position="59"/>
    </location>
</feature>
<dbReference type="AlphaFoldDB" id="T1CU19"/>
<dbReference type="Gene3D" id="3.40.50.300">
    <property type="entry name" value="P-loop containing nucleotide triphosphate hydrolases"/>
    <property type="match status" value="1"/>
</dbReference>
<dbReference type="PANTHER" id="PTHR43335:SF4">
    <property type="entry name" value="ABC TRANSPORTER, ATP-BINDING PROTEIN"/>
    <property type="match status" value="1"/>
</dbReference>
<sequence length="210" mass="23347">RGVPRGEQPRRIRNVLEEVKMLDWAHQKVGRFSKGMKQRIQIAAALVHDPEVLILDEPSTGLDPRGMAEVRAIVREQRKHGRLIFMSSHILSEVTDVCDEVALIDRGKLLFYDTLANVTARFSTGSAQVDAVFVRPLDPAQVTGTIAHLPGVKEVELLDPKRVRLGSPRGRLEQAQVLEALVALRLGLVSFKESTGALEDIYMQQIARGD</sequence>
<dbReference type="Pfam" id="PF00005">
    <property type="entry name" value="ABC_tran"/>
    <property type="match status" value="1"/>
</dbReference>
<evidence type="ECO:0000313" key="4">
    <source>
        <dbReference type="EMBL" id="EQD72314.1"/>
    </source>
</evidence>
<organism evidence="4">
    <name type="scientific">mine drainage metagenome</name>
    <dbReference type="NCBI Taxonomy" id="410659"/>
    <lineage>
        <taxon>unclassified sequences</taxon>
        <taxon>metagenomes</taxon>
        <taxon>ecological metagenomes</taxon>
    </lineage>
</organism>